<feature type="signal peptide" evidence="1">
    <location>
        <begin position="1"/>
        <end position="24"/>
    </location>
</feature>
<name>A0A4Y2TYI0_ARAVE</name>
<accession>A0A4Y2TYI0</accession>
<feature type="chain" id="PRO_5021455659" evidence="1">
    <location>
        <begin position="25"/>
        <end position="169"/>
    </location>
</feature>
<evidence type="ECO:0000313" key="2">
    <source>
        <dbReference type="EMBL" id="GBO04386.1"/>
    </source>
</evidence>
<dbReference type="AlphaFoldDB" id="A0A4Y2TYI0"/>
<sequence length="169" mass="19255">MTWWYTILFLVPIRSVGHPRPASAFGVDCMTRSLRYRKSGIYYSPSTCDPSDRGTTHYRLGCDSTPHHYCTNQGNENMLTHTETSQPKHEVPPDCSYPFNTDNNCSSTPASPSHLQTVRSKWGEVMEIGPCWAGHPRPLRSSMQNTLEDWNCLEQTAFYAINLDILPFH</sequence>
<keyword evidence="1" id="KW-0732">Signal</keyword>
<dbReference type="Proteomes" id="UP000499080">
    <property type="component" value="Unassembled WGS sequence"/>
</dbReference>
<organism evidence="2 3">
    <name type="scientific">Araneus ventricosus</name>
    <name type="common">Orbweaver spider</name>
    <name type="synonym">Epeira ventricosa</name>
    <dbReference type="NCBI Taxonomy" id="182803"/>
    <lineage>
        <taxon>Eukaryota</taxon>
        <taxon>Metazoa</taxon>
        <taxon>Ecdysozoa</taxon>
        <taxon>Arthropoda</taxon>
        <taxon>Chelicerata</taxon>
        <taxon>Arachnida</taxon>
        <taxon>Araneae</taxon>
        <taxon>Araneomorphae</taxon>
        <taxon>Entelegynae</taxon>
        <taxon>Araneoidea</taxon>
        <taxon>Araneidae</taxon>
        <taxon>Araneus</taxon>
    </lineage>
</organism>
<proteinExistence type="predicted"/>
<dbReference type="EMBL" id="BGPR01031363">
    <property type="protein sequence ID" value="GBO04386.1"/>
    <property type="molecule type" value="Genomic_DNA"/>
</dbReference>
<comment type="caution">
    <text evidence="2">The sequence shown here is derived from an EMBL/GenBank/DDBJ whole genome shotgun (WGS) entry which is preliminary data.</text>
</comment>
<protein>
    <submittedName>
        <fullName evidence="2">Uncharacterized protein</fullName>
    </submittedName>
</protein>
<keyword evidence="3" id="KW-1185">Reference proteome</keyword>
<evidence type="ECO:0000256" key="1">
    <source>
        <dbReference type="SAM" id="SignalP"/>
    </source>
</evidence>
<reference evidence="2 3" key="1">
    <citation type="journal article" date="2019" name="Sci. Rep.">
        <title>Orb-weaving spider Araneus ventricosus genome elucidates the spidroin gene catalogue.</title>
        <authorList>
            <person name="Kono N."/>
            <person name="Nakamura H."/>
            <person name="Ohtoshi R."/>
            <person name="Moran D.A.P."/>
            <person name="Shinohara A."/>
            <person name="Yoshida Y."/>
            <person name="Fujiwara M."/>
            <person name="Mori M."/>
            <person name="Tomita M."/>
            <person name="Arakawa K."/>
        </authorList>
    </citation>
    <scope>NUCLEOTIDE SEQUENCE [LARGE SCALE GENOMIC DNA]</scope>
</reference>
<gene>
    <name evidence="2" type="ORF">AVEN_243933_1</name>
</gene>
<evidence type="ECO:0000313" key="3">
    <source>
        <dbReference type="Proteomes" id="UP000499080"/>
    </source>
</evidence>